<dbReference type="Pfam" id="PF03399">
    <property type="entry name" value="SAC3_GANP"/>
    <property type="match status" value="1"/>
</dbReference>
<dbReference type="GO" id="GO:0051225">
    <property type="term" value="P:spindle assembly"/>
    <property type="evidence" value="ECO:0007669"/>
    <property type="project" value="TreeGrafter"/>
</dbReference>
<dbReference type="Gene3D" id="1.25.40.990">
    <property type="match status" value="1"/>
</dbReference>
<dbReference type="GO" id="GO:0005813">
    <property type="term" value="C:centrosome"/>
    <property type="evidence" value="ECO:0007669"/>
    <property type="project" value="TreeGrafter"/>
</dbReference>
<dbReference type="InterPro" id="IPR005062">
    <property type="entry name" value="SAC3/GANP/THP3_conserved"/>
</dbReference>
<sequence>MFADHYKMTENNYIIGTCKGFCPLKEIKLRKSTNLIHYYEKNGKLIKEFTRSAADRKMEQPENLRTFEALKNTLEYLINKIFVDREKPLNFRYDFIFDRCRAVRQEIVMQNFTSEKTVELLEPIVMFLSYSLYRLNSVPISLFDSKICQQHLHECLLKCLSCYEEIDEMNVGKYKMENRIIVEAIHLMLNINDFGTFQRAIKLNKAIKSTFVLGTAIKISINFHRRHFHKLLHDIQELPHLVGAIASLNLSQIRKEILRIFSIAYSNQVLKVPLEFIQRLLMYDEQLSLLKHLSDLNIHENSDEKETEIGINFNRKKFDNSKSIPNTQQHFVDNKLDDFHLPDLILMKTCVM</sequence>
<dbReference type="EMBL" id="OU895877">
    <property type="protein sequence ID" value="CAG9800859.1"/>
    <property type="molecule type" value="Genomic_DNA"/>
</dbReference>
<dbReference type="InterPro" id="IPR045107">
    <property type="entry name" value="SAC3/GANP/THP3"/>
</dbReference>
<reference evidence="2" key="1">
    <citation type="submission" date="2022-01" db="EMBL/GenBank/DDBJ databases">
        <authorList>
            <person name="King R."/>
        </authorList>
    </citation>
    <scope>NUCLEOTIDE SEQUENCE</scope>
</reference>
<dbReference type="AlphaFoldDB" id="A0A9N9RR21"/>
<dbReference type="OrthoDB" id="264795at2759"/>
<evidence type="ECO:0000259" key="1">
    <source>
        <dbReference type="Pfam" id="PF03399"/>
    </source>
</evidence>
<feature type="domain" description="SAC3/GANP/THP3 conserved" evidence="1">
    <location>
        <begin position="21"/>
        <end position="298"/>
    </location>
</feature>
<evidence type="ECO:0000313" key="3">
    <source>
        <dbReference type="Proteomes" id="UP001153620"/>
    </source>
</evidence>
<dbReference type="PANTHER" id="PTHR12436">
    <property type="entry name" value="80 KDA MCM3-ASSOCIATED PROTEIN"/>
    <property type="match status" value="1"/>
</dbReference>
<name>A0A9N9RR21_9DIPT</name>
<evidence type="ECO:0000313" key="2">
    <source>
        <dbReference type="EMBL" id="CAG9800859.1"/>
    </source>
</evidence>
<accession>A0A9N9RR21</accession>
<dbReference type="PANTHER" id="PTHR12436:SF38">
    <property type="entry name" value="SAC3 DOMAIN-CONTAINING PROTEIN 1"/>
    <property type="match status" value="1"/>
</dbReference>
<reference evidence="2" key="2">
    <citation type="submission" date="2022-10" db="EMBL/GenBank/DDBJ databases">
        <authorList>
            <consortium name="ENA_rothamsted_submissions"/>
            <consortium name="culmorum"/>
            <person name="King R."/>
        </authorList>
    </citation>
    <scope>NUCLEOTIDE SEQUENCE</scope>
</reference>
<dbReference type="GO" id="GO:0005819">
    <property type="term" value="C:spindle"/>
    <property type="evidence" value="ECO:0007669"/>
    <property type="project" value="TreeGrafter"/>
</dbReference>
<dbReference type="GO" id="GO:0005634">
    <property type="term" value="C:nucleus"/>
    <property type="evidence" value="ECO:0007669"/>
    <property type="project" value="TreeGrafter"/>
</dbReference>
<dbReference type="Proteomes" id="UP001153620">
    <property type="component" value="Chromosome 1"/>
</dbReference>
<dbReference type="GO" id="GO:0051298">
    <property type="term" value="P:centrosome duplication"/>
    <property type="evidence" value="ECO:0007669"/>
    <property type="project" value="TreeGrafter"/>
</dbReference>
<gene>
    <name evidence="2" type="ORF">CHIRRI_LOCUS3798</name>
</gene>
<organism evidence="2 3">
    <name type="scientific">Chironomus riparius</name>
    <dbReference type="NCBI Taxonomy" id="315576"/>
    <lineage>
        <taxon>Eukaryota</taxon>
        <taxon>Metazoa</taxon>
        <taxon>Ecdysozoa</taxon>
        <taxon>Arthropoda</taxon>
        <taxon>Hexapoda</taxon>
        <taxon>Insecta</taxon>
        <taxon>Pterygota</taxon>
        <taxon>Neoptera</taxon>
        <taxon>Endopterygota</taxon>
        <taxon>Diptera</taxon>
        <taxon>Nematocera</taxon>
        <taxon>Chironomoidea</taxon>
        <taxon>Chironomidae</taxon>
        <taxon>Chironominae</taxon>
        <taxon>Chironomus</taxon>
    </lineage>
</organism>
<proteinExistence type="predicted"/>
<keyword evidence="3" id="KW-1185">Reference proteome</keyword>
<protein>
    <recommendedName>
        <fullName evidence="1">SAC3/GANP/THP3 conserved domain-containing protein</fullName>
    </recommendedName>
</protein>